<keyword evidence="2 6" id="KW-0812">Transmembrane</keyword>
<keyword evidence="3 6" id="KW-1133">Transmembrane helix</keyword>
<feature type="transmembrane region" description="Helical" evidence="6">
    <location>
        <begin position="74"/>
        <end position="95"/>
    </location>
</feature>
<dbReference type="NCBIfam" id="TIGR01593">
    <property type="entry name" value="holin_tox_secr"/>
    <property type="match status" value="1"/>
</dbReference>
<proteinExistence type="inferred from homology"/>
<evidence type="ECO:0000256" key="6">
    <source>
        <dbReference type="SAM" id="Phobius"/>
    </source>
</evidence>
<dbReference type="RefSeq" id="WP_145656807.1">
    <property type="nucleotide sequence ID" value="NZ_WSEM01000004.1"/>
</dbReference>
<comment type="subcellular location">
    <subcellularLocation>
        <location evidence="1">Membrane</location>
        <topology evidence="1">Multi-pass membrane protein</topology>
    </subcellularLocation>
</comment>
<name>A0ABW9U132_9BACL</name>
<protein>
    <submittedName>
        <fullName evidence="7">Holin</fullName>
    </submittedName>
</protein>
<sequence length="152" mass="16611">MDIRYLSTYLFTAAAGATSKEMTFGGIFATIATFAVTSLGGWDVSIRLLAYLMIADYVTGFLGAWKQKKVNSDVMLWGGVRKGIVILVIILAYQLDQMMGGQAPIFRTLAIYYYAGREGLSLVENFGVLGVPWPPAIQNALEQLKQKGEGTK</sequence>
<dbReference type="InterPro" id="IPR006480">
    <property type="entry name" value="Phage_holin_4_1"/>
</dbReference>
<keyword evidence="8" id="KW-1185">Reference proteome</keyword>
<keyword evidence="4 6" id="KW-0472">Membrane</keyword>
<reference evidence="7 8" key="1">
    <citation type="submission" date="2019-12" db="EMBL/GenBank/DDBJ databases">
        <authorList>
            <person name="Huq M.A."/>
        </authorList>
    </citation>
    <scope>NUCLEOTIDE SEQUENCE [LARGE SCALE GENOMIC DNA]</scope>
    <source>
        <strain evidence="7 8">MAH-34</strain>
    </source>
</reference>
<dbReference type="Proteomes" id="UP000467637">
    <property type="component" value="Unassembled WGS sequence"/>
</dbReference>
<evidence type="ECO:0000256" key="3">
    <source>
        <dbReference type="ARBA" id="ARBA00022989"/>
    </source>
</evidence>
<organism evidence="7 8">
    <name type="scientific">Paenibacillus anseongense</name>
    <dbReference type="NCBI Taxonomy" id="2682845"/>
    <lineage>
        <taxon>Bacteria</taxon>
        <taxon>Bacillati</taxon>
        <taxon>Bacillota</taxon>
        <taxon>Bacilli</taxon>
        <taxon>Bacillales</taxon>
        <taxon>Paenibacillaceae</taxon>
        <taxon>Paenibacillus</taxon>
    </lineage>
</organism>
<evidence type="ECO:0000313" key="8">
    <source>
        <dbReference type="Proteomes" id="UP000467637"/>
    </source>
</evidence>
<dbReference type="Pfam" id="PF05105">
    <property type="entry name" value="Phage_holin_4_1"/>
    <property type="match status" value="1"/>
</dbReference>
<evidence type="ECO:0000313" key="7">
    <source>
        <dbReference type="EMBL" id="MVQ33723.1"/>
    </source>
</evidence>
<comment type="caution">
    <text evidence="7">The sequence shown here is derived from an EMBL/GenBank/DDBJ whole genome shotgun (WGS) entry which is preliminary data.</text>
</comment>
<comment type="similarity">
    <text evidence="5">Belongs to the bacteriophage holin family. Cp-1 holin subfamily.</text>
</comment>
<feature type="transmembrane region" description="Helical" evidence="6">
    <location>
        <begin position="21"/>
        <end position="42"/>
    </location>
</feature>
<accession>A0ABW9U132</accession>
<evidence type="ECO:0000256" key="2">
    <source>
        <dbReference type="ARBA" id="ARBA00022692"/>
    </source>
</evidence>
<gene>
    <name evidence="7" type="ORF">GON05_03565</name>
</gene>
<evidence type="ECO:0000256" key="1">
    <source>
        <dbReference type="ARBA" id="ARBA00004141"/>
    </source>
</evidence>
<evidence type="ECO:0000256" key="4">
    <source>
        <dbReference type="ARBA" id="ARBA00023136"/>
    </source>
</evidence>
<evidence type="ECO:0000256" key="5">
    <source>
        <dbReference type="ARBA" id="ARBA00023600"/>
    </source>
</evidence>
<dbReference type="EMBL" id="WSEM01000004">
    <property type="protein sequence ID" value="MVQ33723.1"/>
    <property type="molecule type" value="Genomic_DNA"/>
</dbReference>